<dbReference type="OrthoDB" id="75807at2759"/>
<gene>
    <name evidence="3" type="ORF">EVAR_68451_1</name>
</gene>
<comment type="caution">
    <text evidence="3">The sequence shown here is derived from an EMBL/GenBank/DDBJ whole genome shotgun (WGS) entry which is preliminary data.</text>
</comment>
<accession>A0A4C1ZUJ5</accession>
<evidence type="ECO:0000313" key="3">
    <source>
        <dbReference type="EMBL" id="GBP92551.1"/>
    </source>
</evidence>
<feature type="compositionally biased region" description="Basic and acidic residues" evidence="1">
    <location>
        <begin position="48"/>
        <end position="60"/>
    </location>
</feature>
<feature type="domain" description="PiggyBac transposable element-derived protein" evidence="2">
    <location>
        <begin position="111"/>
        <end position="153"/>
    </location>
</feature>
<feature type="compositionally biased region" description="Polar residues" evidence="1">
    <location>
        <begin position="92"/>
        <end position="108"/>
    </location>
</feature>
<dbReference type="EMBL" id="BGZK01002284">
    <property type="protein sequence ID" value="GBP92551.1"/>
    <property type="molecule type" value="Genomic_DNA"/>
</dbReference>
<evidence type="ECO:0000256" key="1">
    <source>
        <dbReference type="SAM" id="MobiDB-lite"/>
    </source>
</evidence>
<protein>
    <recommendedName>
        <fullName evidence="2">PiggyBac transposable element-derived protein domain-containing protein</fullName>
    </recommendedName>
</protein>
<organism evidence="3 4">
    <name type="scientific">Eumeta variegata</name>
    <name type="common">Bagworm moth</name>
    <name type="synonym">Eumeta japonica</name>
    <dbReference type="NCBI Taxonomy" id="151549"/>
    <lineage>
        <taxon>Eukaryota</taxon>
        <taxon>Metazoa</taxon>
        <taxon>Ecdysozoa</taxon>
        <taxon>Arthropoda</taxon>
        <taxon>Hexapoda</taxon>
        <taxon>Insecta</taxon>
        <taxon>Pterygota</taxon>
        <taxon>Neoptera</taxon>
        <taxon>Endopterygota</taxon>
        <taxon>Lepidoptera</taxon>
        <taxon>Glossata</taxon>
        <taxon>Ditrysia</taxon>
        <taxon>Tineoidea</taxon>
        <taxon>Psychidae</taxon>
        <taxon>Oiketicinae</taxon>
        <taxon>Eumeta</taxon>
    </lineage>
</organism>
<dbReference type="InterPro" id="IPR029526">
    <property type="entry name" value="PGBD"/>
</dbReference>
<evidence type="ECO:0000313" key="4">
    <source>
        <dbReference type="Proteomes" id="UP000299102"/>
    </source>
</evidence>
<name>A0A4C1ZUJ5_EUMVA</name>
<feature type="region of interest" description="Disordered" evidence="1">
    <location>
        <begin position="17"/>
        <end position="111"/>
    </location>
</feature>
<evidence type="ECO:0000259" key="2">
    <source>
        <dbReference type="Pfam" id="PF13843"/>
    </source>
</evidence>
<dbReference type="Proteomes" id="UP000299102">
    <property type="component" value="Unassembled WGS sequence"/>
</dbReference>
<keyword evidence="4" id="KW-1185">Reference proteome</keyword>
<dbReference type="Pfam" id="PF13843">
    <property type="entry name" value="DDE_Tnp_1_7"/>
    <property type="match status" value="1"/>
</dbReference>
<reference evidence="3 4" key="1">
    <citation type="journal article" date="2019" name="Commun. Biol.">
        <title>The bagworm genome reveals a unique fibroin gene that provides high tensile strength.</title>
        <authorList>
            <person name="Kono N."/>
            <person name="Nakamura H."/>
            <person name="Ohtoshi R."/>
            <person name="Tomita M."/>
            <person name="Numata K."/>
            <person name="Arakawa K."/>
        </authorList>
    </citation>
    <scope>NUCLEOTIDE SEQUENCE [LARGE SCALE GENOMIC DNA]</scope>
</reference>
<feature type="compositionally biased region" description="Basic residues" evidence="1">
    <location>
        <begin position="78"/>
        <end position="91"/>
    </location>
</feature>
<sequence length="219" mass="24394">MSYDRYIFLTKCLHFSDNDKQPLPKAKSKQPLAASNQPVTDCKQLPADNRKESVGEKNNNEENDDNCDERVEAGSGRARSRGQKCRRKSKKQISNPPATSDTTPNSNIMAKAPTGKITQVVLNLLEDLEHKGHCVTVDNFYKSSVGTIPQMSRFRLSGHNTLRLTLGSALLLNIQGNCASKGRLYARNQRWIVIASREPKLAKTNEPIELDEAITENQG</sequence>
<proteinExistence type="predicted"/>
<dbReference type="AlphaFoldDB" id="A0A4C1ZUJ5"/>